<feature type="region of interest" description="Disordered" evidence="7">
    <location>
        <begin position="69"/>
        <end position="88"/>
    </location>
</feature>
<name>A0A316URK3_9BASI</name>
<evidence type="ECO:0000313" key="9">
    <source>
        <dbReference type="EMBL" id="PWN26503.1"/>
    </source>
</evidence>
<keyword evidence="3" id="KW-0813">Transport</keyword>
<dbReference type="SMART" id="SM00913">
    <property type="entry name" value="IBN_N"/>
    <property type="match status" value="1"/>
</dbReference>
<dbReference type="GO" id="GO:0006606">
    <property type="term" value="P:protein import into nucleus"/>
    <property type="evidence" value="ECO:0007669"/>
    <property type="project" value="TreeGrafter"/>
</dbReference>
<dbReference type="InterPro" id="IPR001494">
    <property type="entry name" value="Importin-beta_N"/>
</dbReference>
<feature type="domain" description="Importin N-terminal" evidence="8">
    <location>
        <begin position="22"/>
        <end position="102"/>
    </location>
</feature>
<dbReference type="InterPro" id="IPR013713">
    <property type="entry name" value="XPO2_central"/>
</dbReference>
<accession>A0A316URK3</accession>
<keyword evidence="6" id="KW-0539">Nucleus</keyword>
<dbReference type="InterPro" id="IPR016024">
    <property type="entry name" value="ARM-type_fold"/>
</dbReference>
<dbReference type="GO" id="GO:0005829">
    <property type="term" value="C:cytosol"/>
    <property type="evidence" value="ECO:0007669"/>
    <property type="project" value="TreeGrafter"/>
</dbReference>
<dbReference type="Gene3D" id="1.25.10.10">
    <property type="entry name" value="Leucine-rich Repeat Variant"/>
    <property type="match status" value="1"/>
</dbReference>
<dbReference type="RefSeq" id="XP_025361115.1">
    <property type="nucleotide sequence ID" value="XM_025506526.1"/>
</dbReference>
<keyword evidence="5" id="KW-0653">Protein transport</keyword>
<dbReference type="GO" id="GO:0005635">
    <property type="term" value="C:nuclear envelope"/>
    <property type="evidence" value="ECO:0007669"/>
    <property type="project" value="TreeGrafter"/>
</dbReference>
<dbReference type="Pfam" id="PF08506">
    <property type="entry name" value="Cse1"/>
    <property type="match status" value="1"/>
</dbReference>
<dbReference type="InterPro" id="IPR011989">
    <property type="entry name" value="ARM-like"/>
</dbReference>
<dbReference type="PROSITE" id="PS50166">
    <property type="entry name" value="IMPORTIN_B_NT"/>
    <property type="match status" value="1"/>
</dbReference>
<dbReference type="STRING" id="1569628.A0A316URK3"/>
<dbReference type="Proteomes" id="UP000245884">
    <property type="component" value="Unassembled WGS sequence"/>
</dbReference>
<evidence type="ECO:0000256" key="3">
    <source>
        <dbReference type="ARBA" id="ARBA00022448"/>
    </source>
</evidence>
<feature type="region of interest" description="Disordered" evidence="7">
    <location>
        <begin position="968"/>
        <end position="1008"/>
    </location>
</feature>
<organism evidence="9 10">
    <name type="scientific">Jaminaea rosea</name>
    <dbReference type="NCBI Taxonomy" id="1569628"/>
    <lineage>
        <taxon>Eukaryota</taxon>
        <taxon>Fungi</taxon>
        <taxon>Dikarya</taxon>
        <taxon>Basidiomycota</taxon>
        <taxon>Ustilaginomycotina</taxon>
        <taxon>Exobasidiomycetes</taxon>
        <taxon>Microstromatales</taxon>
        <taxon>Microstromatales incertae sedis</taxon>
        <taxon>Jaminaea</taxon>
    </lineage>
</organism>
<dbReference type="SUPFAM" id="SSF48371">
    <property type="entry name" value="ARM repeat"/>
    <property type="match status" value="1"/>
</dbReference>
<dbReference type="AlphaFoldDB" id="A0A316URK3"/>
<sequence length="1067" mass="117689">MDALYSIFQSTLSPDPNTRVRAELDLRATEAQPGMLPGVLQIVASEQADGTIRQAAAIYLKNRLRKSWDDEGNNASSSKGPAAVPQQDREPIKSLLLPTLVSTTGQVQVHVASAFHTLVRADFPSKWPDLMDNVGRLVKSQTPKEVYGGIRALLEIVRAFRWIDDANLMEPIVASTFPTILATGTQLLQSPDVDSQDVGALIYIILKVYKSSINSQMTSHHQSNESIIPWGKFLLDVAQRPVSSASLPSDEDDREICPWYKAKKWACFSLNKLFSRYGNPSQLPSTLQSYKPFAERFVATFAPEILSAYLRLTESSIKGEVWLSKKQTHLILRFYEECVKPKSTWSLLKPHVNTLVQQFVFPRLCTRQADEELWELDPVEFVRFNIDPIDIGGPETSASSFLTVVASKRTKTAFLPQLEFVTSVVQAYPASRSAAEKAGALAMCKAMDLTMLHHPKVSTSLEGFFSQYVVPELTSQDRVLRFRACQLISAFGSKMAWRNSANLQAAFMGVMQCVTDEELPVRVEAAAASTVLSEHDEIHAAMAPNAPRLMQELLKLSDELELDLLTEAKSKVVERFSEELMPFSVELVEQMKNSYVRLVETYMASADIAEDGTHEFNINDGEGDRLFAAISALQTIYSVLTSCDEKPEILAQLEGSVLPLVAFTIEKEAIELYDDCFDLLDVLTFYQKKVSPGMWGIFELMAKSFLDGAGIDYLAEMLSTFDNLVSYGTDVFKSNENYRKLLLGIYEKAMKSDQLGLGDHLSACRLADVVLLLLKGSIDEYVPMIVSTVLPLLDESKAQGATANLRKWACIVILDALVYDAGLTLRCLESSGATQHFFTLALGQVVPKLVKVHEKKVVALALMSVLGLDEGQAPQAIKAGETQLLTSLLDNLAGIPEAIKRQRALEDAFVDDEDEDAEEEDIDGGADDIASQVINDGDDDADVHDEDNEYLELLAREGARLRAKAAAAAGASAGTGGDEYADVSYDADSDEEADEDEDEEGVVYESPLDDVPVFDHFRQLMTHLQNTRPNVLAGLGAEGSSRVTEVGSIMDERVRREEGDESQASIQ</sequence>
<evidence type="ECO:0000256" key="1">
    <source>
        <dbReference type="ARBA" id="ARBA00004123"/>
    </source>
</evidence>
<evidence type="ECO:0000256" key="6">
    <source>
        <dbReference type="ARBA" id="ARBA00023242"/>
    </source>
</evidence>
<dbReference type="EMBL" id="KZ819671">
    <property type="protein sequence ID" value="PWN26503.1"/>
    <property type="molecule type" value="Genomic_DNA"/>
</dbReference>
<protein>
    <submittedName>
        <fullName evidence="9">ARM repeat-containing protein</fullName>
    </submittedName>
</protein>
<keyword evidence="4" id="KW-0963">Cytoplasm</keyword>
<keyword evidence="10" id="KW-1185">Reference proteome</keyword>
<proteinExistence type="predicted"/>
<feature type="region of interest" description="Disordered" evidence="7">
    <location>
        <begin position="1032"/>
        <end position="1067"/>
    </location>
</feature>
<reference evidence="9 10" key="1">
    <citation type="journal article" date="2018" name="Mol. Biol. Evol.">
        <title>Broad Genomic Sampling Reveals a Smut Pathogenic Ancestry of the Fungal Clade Ustilaginomycotina.</title>
        <authorList>
            <person name="Kijpornyongpan T."/>
            <person name="Mondo S.J."/>
            <person name="Barry K."/>
            <person name="Sandor L."/>
            <person name="Lee J."/>
            <person name="Lipzen A."/>
            <person name="Pangilinan J."/>
            <person name="LaButti K."/>
            <person name="Hainaut M."/>
            <person name="Henrissat B."/>
            <person name="Grigoriev I.V."/>
            <person name="Spatafora J.W."/>
            <person name="Aime M.C."/>
        </authorList>
    </citation>
    <scope>NUCLEOTIDE SEQUENCE [LARGE SCALE GENOMIC DNA]</scope>
    <source>
        <strain evidence="9 10">MCA 5214</strain>
    </source>
</reference>
<evidence type="ECO:0000256" key="7">
    <source>
        <dbReference type="SAM" id="MobiDB-lite"/>
    </source>
</evidence>
<dbReference type="Pfam" id="PF03810">
    <property type="entry name" value="IBN_N"/>
    <property type="match status" value="1"/>
</dbReference>
<feature type="compositionally biased region" description="Acidic residues" evidence="7">
    <location>
        <begin position="979"/>
        <end position="1002"/>
    </location>
</feature>
<evidence type="ECO:0000256" key="4">
    <source>
        <dbReference type="ARBA" id="ARBA00022490"/>
    </source>
</evidence>
<dbReference type="OrthoDB" id="760868at2759"/>
<evidence type="ECO:0000256" key="2">
    <source>
        <dbReference type="ARBA" id="ARBA00004496"/>
    </source>
</evidence>
<evidence type="ECO:0000256" key="5">
    <source>
        <dbReference type="ARBA" id="ARBA00022927"/>
    </source>
</evidence>
<dbReference type="GO" id="GO:0031267">
    <property type="term" value="F:small GTPase binding"/>
    <property type="evidence" value="ECO:0007669"/>
    <property type="project" value="InterPro"/>
</dbReference>
<evidence type="ECO:0000259" key="8">
    <source>
        <dbReference type="PROSITE" id="PS50166"/>
    </source>
</evidence>
<dbReference type="PANTHER" id="PTHR10997">
    <property type="entry name" value="IMPORTIN-7, 8, 11"/>
    <property type="match status" value="1"/>
</dbReference>
<dbReference type="GeneID" id="37028349"/>
<gene>
    <name evidence="9" type="ORF">BDZ90DRAFT_233132</name>
</gene>
<comment type="subcellular location">
    <subcellularLocation>
        <location evidence="2">Cytoplasm</location>
    </subcellularLocation>
    <subcellularLocation>
        <location evidence="1">Nucleus</location>
    </subcellularLocation>
</comment>
<dbReference type="PANTHER" id="PTHR10997:SF18">
    <property type="entry name" value="D-IMPORTIN 7_RANBP7"/>
    <property type="match status" value="1"/>
</dbReference>
<evidence type="ECO:0000313" key="10">
    <source>
        <dbReference type="Proteomes" id="UP000245884"/>
    </source>
</evidence>